<feature type="transmembrane region" description="Helical" evidence="19">
    <location>
        <begin position="225"/>
        <end position="250"/>
    </location>
</feature>
<keyword evidence="7" id="KW-0679">Respiratory chain</keyword>
<keyword evidence="12 19" id="KW-1133">Transmembrane helix</keyword>
<dbReference type="EMBL" id="MH710604">
    <property type="protein sequence ID" value="AYV63056.1"/>
    <property type="molecule type" value="Genomic_DNA"/>
</dbReference>
<keyword evidence="9" id="KW-0999">Mitochondrion inner membrane</keyword>
<dbReference type="GO" id="GO:0005743">
    <property type="term" value="C:mitochondrial inner membrane"/>
    <property type="evidence" value="ECO:0007669"/>
    <property type="project" value="UniProtKB-SubCell"/>
</dbReference>
<keyword evidence="8 19" id="KW-0812">Transmembrane</keyword>
<evidence type="ECO:0000256" key="9">
    <source>
        <dbReference type="ARBA" id="ARBA00022792"/>
    </source>
</evidence>
<evidence type="ECO:0000256" key="7">
    <source>
        <dbReference type="ARBA" id="ARBA00022660"/>
    </source>
</evidence>
<geneLocation type="mitochondrion" evidence="21"/>
<dbReference type="PANTHER" id="PTHR46552">
    <property type="entry name" value="NADH-UBIQUINONE OXIDOREDUCTASE CHAIN 2"/>
    <property type="match status" value="1"/>
</dbReference>
<evidence type="ECO:0000256" key="5">
    <source>
        <dbReference type="ARBA" id="ARBA00021008"/>
    </source>
</evidence>
<evidence type="ECO:0000256" key="10">
    <source>
        <dbReference type="ARBA" id="ARBA00022967"/>
    </source>
</evidence>
<evidence type="ECO:0000256" key="8">
    <source>
        <dbReference type="ARBA" id="ARBA00022692"/>
    </source>
</evidence>
<evidence type="ECO:0000256" key="13">
    <source>
        <dbReference type="ARBA" id="ARBA00023027"/>
    </source>
</evidence>
<comment type="similarity">
    <text evidence="3">Belongs to the complex I subunit 2 family.</text>
</comment>
<dbReference type="EC" id="7.1.1.2" evidence="4"/>
<evidence type="ECO:0000256" key="4">
    <source>
        <dbReference type="ARBA" id="ARBA00012944"/>
    </source>
</evidence>
<gene>
    <name evidence="21" type="primary">ND2</name>
</gene>
<keyword evidence="14" id="KW-0830">Ubiquinone</keyword>
<evidence type="ECO:0000313" key="21">
    <source>
        <dbReference type="EMBL" id="AYV63056.1"/>
    </source>
</evidence>
<evidence type="ECO:0000256" key="1">
    <source>
        <dbReference type="ARBA" id="ARBA00003257"/>
    </source>
</evidence>
<feature type="transmembrane region" description="Helical" evidence="19">
    <location>
        <begin position="302"/>
        <end position="322"/>
    </location>
</feature>
<dbReference type="Pfam" id="PF00361">
    <property type="entry name" value="Proton_antipo_M"/>
    <property type="match status" value="1"/>
</dbReference>
<proteinExistence type="inferred from homology"/>
<evidence type="ECO:0000256" key="11">
    <source>
        <dbReference type="ARBA" id="ARBA00022982"/>
    </source>
</evidence>
<evidence type="ECO:0000256" key="6">
    <source>
        <dbReference type="ARBA" id="ARBA00022448"/>
    </source>
</evidence>
<keyword evidence="10" id="KW-1278">Translocase</keyword>
<evidence type="ECO:0000256" key="19">
    <source>
        <dbReference type="SAM" id="Phobius"/>
    </source>
</evidence>
<feature type="transmembrane region" description="Helical" evidence="19">
    <location>
        <begin position="163"/>
        <end position="181"/>
    </location>
</feature>
<keyword evidence="15 21" id="KW-0496">Mitochondrion</keyword>
<comment type="catalytic activity">
    <reaction evidence="18">
        <text>a ubiquinone + NADH + 5 H(+)(in) = a ubiquinol + NAD(+) + 4 H(+)(out)</text>
        <dbReference type="Rhea" id="RHEA:29091"/>
        <dbReference type="Rhea" id="RHEA-COMP:9565"/>
        <dbReference type="Rhea" id="RHEA-COMP:9566"/>
        <dbReference type="ChEBI" id="CHEBI:15378"/>
        <dbReference type="ChEBI" id="CHEBI:16389"/>
        <dbReference type="ChEBI" id="CHEBI:17976"/>
        <dbReference type="ChEBI" id="CHEBI:57540"/>
        <dbReference type="ChEBI" id="CHEBI:57945"/>
        <dbReference type="EC" id="7.1.1.2"/>
    </reaction>
</comment>
<keyword evidence="16 19" id="KW-0472">Membrane</keyword>
<evidence type="ECO:0000259" key="20">
    <source>
        <dbReference type="Pfam" id="PF00361"/>
    </source>
</evidence>
<evidence type="ECO:0000256" key="17">
    <source>
        <dbReference type="ARBA" id="ARBA00031028"/>
    </source>
</evidence>
<dbReference type="GO" id="GO:0008137">
    <property type="term" value="F:NADH dehydrogenase (ubiquinone) activity"/>
    <property type="evidence" value="ECO:0007669"/>
    <property type="project" value="UniProtKB-EC"/>
</dbReference>
<evidence type="ECO:0000256" key="2">
    <source>
        <dbReference type="ARBA" id="ARBA00004448"/>
    </source>
</evidence>
<evidence type="ECO:0000256" key="15">
    <source>
        <dbReference type="ARBA" id="ARBA00023128"/>
    </source>
</evidence>
<feature type="transmembrane region" description="Helical" evidence="19">
    <location>
        <begin position="137"/>
        <end position="157"/>
    </location>
</feature>
<dbReference type="InterPro" id="IPR050175">
    <property type="entry name" value="Complex_I_Subunit_2"/>
</dbReference>
<organism evidence="21">
    <name type="scientific">Lovenula raynerae</name>
    <dbReference type="NCBI Taxonomy" id="2487506"/>
    <lineage>
        <taxon>Eukaryota</taxon>
        <taxon>Metazoa</taxon>
        <taxon>Ecdysozoa</taxon>
        <taxon>Arthropoda</taxon>
        <taxon>Crustacea</taxon>
        <taxon>Multicrustacea</taxon>
        <taxon>Hexanauplia</taxon>
        <taxon>Copepoda</taxon>
        <taxon>Calanoida</taxon>
        <taxon>Diaptomidae</taxon>
        <taxon>Lovenula</taxon>
    </lineage>
</organism>
<keyword evidence="13" id="KW-0520">NAD</keyword>
<dbReference type="AlphaFoldDB" id="A0A3G4YLG7"/>
<comment type="function">
    <text evidence="1">Core subunit of the mitochondrial membrane respiratory chain NADH dehydrogenase (Complex I) that is believed to belong to the minimal assembly required for catalysis. Complex I functions in the transfer of electrons from NADH to the respiratory chain. The immediate electron acceptor for the enzyme is believed to be ubiquinone.</text>
</comment>
<evidence type="ECO:0000256" key="16">
    <source>
        <dbReference type="ARBA" id="ARBA00023136"/>
    </source>
</evidence>
<evidence type="ECO:0000256" key="14">
    <source>
        <dbReference type="ARBA" id="ARBA00023075"/>
    </source>
</evidence>
<dbReference type="InterPro" id="IPR001750">
    <property type="entry name" value="ND/Mrp_TM"/>
</dbReference>
<name>A0A3G4YLG7_9MAXI</name>
<feature type="domain" description="NADH:quinone oxidoreductase/Mrp antiporter transmembrane" evidence="20">
    <location>
        <begin position="24"/>
        <end position="274"/>
    </location>
</feature>
<feature type="transmembrane region" description="Helical" evidence="19">
    <location>
        <begin position="193"/>
        <end position="213"/>
    </location>
</feature>
<keyword evidence="6" id="KW-0813">Transport</keyword>
<keyword evidence="11" id="KW-0249">Electron transport</keyword>
<evidence type="ECO:0000256" key="18">
    <source>
        <dbReference type="ARBA" id="ARBA00049551"/>
    </source>
</evidence>
<accession>A0A3G4YLG7</accession>
<feature type="transmembrane region" description="Helical" evidence="19">
    <location>
        <begin position="106"/>
        <end position="125"/>
    </location>
</feature>
<evidence type="ECO:0000256" key="12">
    <source>
        <dbReference type="ARBA" id="ARBA00022989"/>
    </source>
</evidence>
<dbReference type="PANTHER" id="PTHR46552:SF1">
    <property type="entry name" value="NADH-UBIQUINONE OXIDOREDUCTASE CHAIN 2"/>
    <property type="match status" value="1"/>
</dbReference>
<dbReference type="GO" id="GO:0006120">
    <property type="term" value="P:mitochondrial electron transport, NADH to ubiquinone"/>
    <property type="evidence" value="ECO:0007669"/>
    <property type="project" value="TreeGrafter"/>
</dbReference>
<sequence length="323" mass="36531">MMFLTPLLGFFSILLLSLYISMVSHSLFFFWLSLEINMISVMPLFTAKESFFSDELALKYFISQSVASIMFLALSILFLMMDINVFSFLLSLSIVFKMGVPPFQSWFTSIIMTSPLSTLWLMSTMQKFIPLQILSQMVINPSYIFFLTSLIFVYLLLSMKNIFSLRMALIMSAFGNSAWMLSSCFSSKAWMTFLVIYATMLAALLVCAINFSINSLTSLSNLSPLMKLLFASMFLNLASLPPFSGFLAKLILLKSLIATTPLYLILMLVMTSLLVLFSYLSISFYAYTKNSPELNYFQSPPFPTILLAGCSMTLFPLMSNFIL</sequence>
<comment type="subcellular location">
    <subcellularLocation>
        <location evidence="2">Mitochondrion inner membrane</location>
        <topology evidence="2">Multi-pass membrane protein</topology>
    </subcellularLocation>
</comment>
<reference evidence="21" key="1">
    <citation type="submission" date="2018-08" db="EMBL/GenBank/DDBJ databases">
        <title>The complete mitochondrial genome of the copepod Lovenula raynerae.</title>
        <authorList>
            <person name="Jooste C.M."/>
            <person name="Emami-Khoyi A."/>
            <person name="Gan H.M."/>
            <person name="Wasserman R."/>
            <person name="Dalu T."/>
            <person name="Teske P.R."/>
        </authorList>
    </citation>
    <scope>NUCLEOTIDE SEQUENCE</scope>
</reference>
<evidence type="ECO:0000256" key="3">
    <source>
        <dbReference type="ARBA" id="ARBA00007012"/>
    </source>
</evidence>
<protein>
    <recommendedName>
        <fullName evidence="5">NADH-ubiquinone oxidoreductase chain 2</fullName>
        <ecNumber evidence="4">7.1.1.2</ecNumber>
    </recommendedName>
    <alternativeName>
        <fullName evidence="17">NADH dehydrogenase subunit 2</fullName>
    </alternativeName>
</protein>
<feature type="transmembrane region" description="Helical" evidence="19">
    <location>
        <begin position="262"/>
        <end position="282"/>
    </location>
</feature>
<feature type="transmembrane region" description="Helical" evidence="19">
    <location>
        <begin position="66"/>
        <end position="94"/>
    </location>
</feature>